<evidence type="ECO:0000256" key="5">
    <source>
        <dbReference type="SAM" id="MobiDB-lite"/>
    </source>
</evidence>
<feature type="region of interest" description="Disordered" evidence="5">
    <location>
        <begin position="248"/>
        <end position="271"/>
    </location>
</feature>
<feature type="compositionally biased region" description="Polar residues" evidence="5">
    <location>
        <begin position="370"/>
        <end position="400"/>
    </location>
</feature>
<evidence type="ECO:0000313" key="9">
    <source>
        <dbReference type="Proteomes" id="UP001212841"/>
    </source>
</evidence>
<gene>
    <name evidence="8" type="primary">MSH5</name>
    <name evidence="8" type="ORF">HK097_007568</name>
</gene>
<organism evidence="8 9">
    <name type="scientific">Rhizophlyctis rosea</name>
    <dbReference type="NCBI Taxonomy" id="64517"/>
    <lineage>
        <taxon>Eukaryota</taxon>
        <taxon>Fungi</taxon>
        <taxon>Fungi incertae sedis</taxon>
        <taxon>Chytridiomycota</taxon>
        <taxon>Chytridiomycota incertae sedis</taxon>
        <taxon>Chytridiomycetes</taxon>
        <taxon>Rhizophlyctidales</taxon>
        <taxon>Rhizophlyctidaceae</taxon>
        <taxon>Rhizophlyctis</taxon>
    </lineage>
</organism>
<proteinExistence type="inferred from homology"/>
<dbReference type="SMART" id="SM00534">
    <property type="entry name" value="MUTSac"/>
    <property type="match status" value="1"/>
</dbReference>
<dbReference type="Gene3D" id="1.10.1420.10">
    <property type="match status" value="2"/>
</dbReference>
<dbReference type="Gene3D" id="3.40.50.300">
    <property type="entry name" value="P-loop containing nucleotide triphosphate hydrolases"/>
    <property type="match status" value="1"/>
</dbReference>
<dbReference type="SUPFAM" id="SSF48334">
    <property type="entry name" value="DNA repair protein MutS, domain III"/>
    <property type="match status" value="1"/>
</dbReference>
<evidence type="ECO:0000256" key="1">
    <source>
        <dbReference type="ARBA" id="ARBA00006271"/>
    </source>
</evidence>
<dbReference type="SUPFAM" id="SSF52540">
    <property type="entry name" value="P-loop containing nucleoside triphosphate hydrolases"/>
    <property type="match status" value="1"/>
</dbReference>
<dbReference type="GO" id="GO:0005524">
    <property type="term" value="F:ATP binding"/>
    <property type="evidence" value="ECO:0007669"/>
    <property type="project" value="UniProtKB-KW"/>
</dbReference>
<evidence type="ECO:0000256" key="2">
    <source>
        <dbReference type="ARBA" id="ARBA00022741"/>
    </source>
</evidence>
<comment type="similarity">
    <text evidence="1">Belongs to the DNA mismatch repair MutS family.</text>
</comment>
<keyword evidence="9" id="KW-1185">Reference proteome</keyword>
<evidence type="ECO:0000259" key="7">
    <source>
        <dbReference type="SMART" id="SM00534"/>
    </source>
</evidence>
<feature type="domain" description="DNA mismatch repair proteins mutS family" evidence="7">
    <location>
        <begin position="1108"/>
        <end position="1232"/>
    </location>
</feature>
<feature type="region of interest" description="Disordered" evidence="5">
    <location>
        <begin position="370"/>
        <end position="532"/>
    </location>
</feature>
<feature type="domain" description="DNA mismatch repair protein MutS core" evidence="6">
    <location>
        <begin position="769"/>
        <end position="1090"/>
    </location>
</feature>
<feature type="compositionally biased region" description="Polar residues" evidence="5">
    <location>
        <begin position="301"/>
        <end position="316"/>
    </location>
</feature>
<evidence type="ECO:0000259" key="6">
    <source>
        <dbReference type="SMART" id="SM00533"/>
    </source>
</evidence>
<dbReference type="GO" id="GO:0030983">
    <property type="term" value="F:mismatched DNA binding"/>
    <property type="evidence" value="ECO:0007669"/>
    <property type="project" value="InterPro"/>
</dbReference>
<feature type="region of interest" description="Disordered" evidence="5">
    <location>
        <begin position="196"/>
        <end position="221"/>
    </location>
</feature>
<protein>
    <submittedName>
        <fullName evidence="8">MutS protein msh5</fullName>
    </submittedName>
</protein>
<sequence>MVSQANSVVAESLSSSETEGPTSHLPQLALQFHHSGELNNSFPSSGSQFAEPTSAHGFDAAAHDETLLEDFATENWTQPELGVDDSELLALDMDETPFRNSEESPVFQLGIDSHPLAQRTSSSSVQSQPLNPLQDVVAESQIGADILSDTASNLQTQQFTGSARARLFWAVTTGMRDDEIEQHEAEQSAMDLDLPAADSSREVENDTGLRTPSHSVERSKVSIGEDDDLFPEDSISVVALRMSQQMNPIQTTHQQSEHTDAPNQNTKMRNAPPTANVEARRFDQHHDDGGVLESDNHDARSSSQVSADAPLPSQTQSTALSGIVPVPRVSQPLFGHDALEYMEEDQPVPSNFRQQKAVDDDWVTVDTRVSAHSMQSLSKRAFSRKSQMSNGNITERTNPMEQLHAPGSDSASKTSGSANVRSADSTRASSNRSHISSSDTSSNGANLEPGGPPMPFPTNFRGAQPAWRESATTASPSRKRPRRQIHEETESELGLPSQHWERPQAADSSRDSRADSADLFGSEAAGPSNRAANLKRVRFNEQSSAATSEHLPWRDDDEPDKIVMACSYKNGKIGAAFYSVRDSKLYLMEDMEENQQFDLLKLLKFQVGPSVIVTNGRADEAFLDILNSEAESMPPDFNVEIRPSTDFLYAAAKNRLLSIRLAEKRQRDLPSVGAGLSNPQHERMDMCLYLEGIVSLDCKEMVGCAGALLTYISKARLMGEIRQSGHEMEIHSVEQFNLNLYMQVNADTLCSLQVFIDEAHPNMHSKSSKEGLSLFGILDMTKTPSGKALLKQWFLRPVLDLDILEERHRTVAFFLRPDMLFVAEQLGNCLKHVKNIPRILHSMKLTMSIADWQALLKFAYYTLKMRSAIRDVGNADIHILEKIKETFNAQHLKDVGSYINNVVDFDQSANEGRFVVKPQIDEELDELKRTYHGLDDLLSVVAKEVSKSIPQEFSRSLNVIYFPQLGYLITIPLKQNMTKEEDFLVDGLYFQFCTANTVYYKSDQMFELDETVGDIHSMIVDREIEIMQRLQETVLEYSESLQQTAQVCAEIDCLLSLAEAAKKYNYRRPRMTNENVLHIVKGRHPLQELCVDVFIGNETALGGNDDEPRAMLLTGANFSGKSIYLKQVALITYMAHIGSFVPAESATIGLTDKILTRIQTRETVSKVQSAFMIDLNQAAIAMRNSTPRSLVVLDEFGKGTATTGTQASFSKVLITDGERQRFQMESVCSALSWITS</sequence>
<feature type="region of interest" description="Disordered" evidence="5">
    <location>
        <begin position="286"/>
        <end position="316"/>
    </location>
</feature>
<dbReference type="SMART" id="SM00533">
    <property type="entry name" value="MUTSd"/>
    <property type="match status" value="1"/>
</dbReference>
<dbReference type="EMBL" id="JADGJD010000004">
    <property type="protein sequence ID" value="KAJ3057389.1"/>
    <property type="molecule type" value="Genomic_DNA"/>
</dbReference>
<reference evidence="8" key="1">
    <citation type="submission" date="2020-05" db="EMBL/GenBank/DDBJ databases">
        <title>Phylogenomic resolution of chytrid fungi.</title>
        <authorList>
            <person name="Stajich J.E."/>
            <person name="Amses K."/>
            <person name="Simmons R."/>
            <person name="Seto K."/>
            <person name="Myers J."/>
            <person name="Bonds A."/>
            <person name="Quandt C.A."/>
            <person name="Barry K."/>
            <person name="Liu P."/>
            <person name="Grigoriev I."/>
            <person name="Longcore J.E."/>
            <person name="James T.Y."/>
        </authorList>
    </citation>
    <scope>NUCLEOTIDE SEQUENCE</scope>
    <source>
        <strain evidence="8">JEL0318</strain>
    </source>
</reference>
<comment type="caution">
    <text evidence="8">The sequence shown here is derived from an EMBL/GenBank/DDBJ whole genome shotgun (WGS) entry which is preliminary data.</text>
</comment>
<dbReference type="Pfam" id="PF00488">
    <property type="entry name" value="MutS_V"/>
    <property type="match status" value="1"/>
</dbReference>
<name>A0AAD5SL24_9FUNG</name>
<feature type="compositionally biased region" description="Low complexity" evidence="5">
    <location>
        <begin position="425"/>
        <end position="443"/>
    </location>
</feature>
<dbReference type="InterPro" id="IPR036187">
    <property type="entry name" value="DNA_mismatch_repair_MutS_sf"/>
</dbReference>
<dbReference type="InterPro" id="IPR027417">
    <property type="entry name" value="P-loop_NTPase"/>
</dbReference>
<feature type="compositionally biased region" description="Basic and acidic residues" evidence="5">
    <location>
        <begin position="286"/>
        <end position="300"/>
    </location>
</feature>
<dbReference type="PANTHER" id="PTHR11361">
    <property type="entry name" value="DNA MISMATCH REPAIR PROTEIN MUTS FAMILY MEMBER"/>
    <property type="match status" value="1"/>
</dbReference>
<dbReference type="Proteomes" id="UP001212841">
    <property type="component" value="Unassembled WGS sequence"/>
</dbReference>
<evidence type="ECO:0000256" key="3">
    <source>
        <dbReference type="ARBA" id="ARBA00022840"/>
    </source>
</evidence>
<dbReference type="GO" id="GO:0140664">
    <property type="term" value="F:ATP-dependent DNA damage sensor activity"/>
    <property type="evidence" value="ECO:0007669"/>
    <property type="project" value="InterPro"/>
</dbReference>
<dbReference type="GO" id="GO:0005634">
    <property type="term" value="C:nucleus"/>
    <property type="evidence" value="ECO:0007669"/>
    <property type="project" value="TreeGrafter"/>
</dbReference>
<feature type="region of interest" description="Disordered" evidence="5">
    <location>
        <begin position="1"/>
        <end position="24"/>
    </location>
</feature>
<dbReference type="AlphaFoldDB" id="A0AAD5SL24"/>
<keyword evidence="3" id="KW-0067">ATP-binding</keyword>
<evidence type="ECO:0000256" key="4">
    <source>
        <dbReference type="ARBA" id="ARBA00023125"/>
    </source>
</evidence>
<feature type="compositionally biased region" description="Basic and acidic residues" evidence="5">
    <location>
        <begin position="499"/>
        <end position="516"/>
    </location>
</feature>
<keyword evidence="4" id="KW-0238">DNA-binding</keyword>
<dbReference type="GO" id="GO:0006298">
    <property type="term" value="P:mismatch repair"/>
    <property type="evidence" value="ECO:0007669"/>
    <property type="project" value="InterPro"/>
</dbReference>
<dbReference type="InterPro" id="IPR045076">
    <property type="entry name" value="MutS"/>
</dbReference>
<evidence type="ECO:0000313" key="8">
    <source>
        <dbReference type="EMBL" id="KAJ3057389.1"/>
    </source>
</evidence>
<dbReference type="PANTHER" id="PTHR11361:SF20">
    <property type="entry name" value="MUTS PROTEIN HOMOLOG 5"/>
    <property type="match status" value="1"/>
</dbReference>
<dbReference type="GO" id="GO:0051026">
    <property type="term" value="P:chiasma assembly"/>
    <property type="evidence" value="ECO:0007669"/>
    <property type="project" value="TreeGrafter"/>
</dbReference>
<feature type="compositionally biased region" description="Polar residues" evidence="5">
    <location>
        <begin position="409"/>
        <end position="423"/>
    </location>
</feature>
<dbReference type="Pfam" id="PF05192">
    <property type="entry name" value="MutS_III"/>
    <property type="match status" value="1"/>
</dbReference>
<accession>A0AAD5SL24</accession>
<keyword evidence="2" id="KW-0547">Nucleotide-binding</keyword>
<dbReference type="InterPro" id="IPR007696">
    <property type="entry name" value="DNA_mismatch_repair_MutS_core"/>
</dbReference>
<dbReference type="InterPro" id="IPR000432">
    <property type="entry name" value="DNA_mismatch_repair_MutS_C"/>
</dbReference>